<keyword evidence="1" id="KW-0472">Membrane</keyword>
<feature type="transmembrane region" description="Helical" evidence="1">
    <location>
        <begin position="43"/>
        <end position="60"/>
    </location>
</feature>
<comment type="caution">
    <text evidence="2">The sequence shown here is derived from an EMBL/GenBank/DDBJ whole genome shotgun (WGS) entry which is preliminary data.</text>
</comment>
<feature type="transmembrane region" description="Helical" evidence="1">
    <location>
        <begin position="16"/>
        <end position="37"/>
    </location>
</feature>
<proteinExistence type="predicted"/>
<keyword evidence="1" id="KW-1133">Transmembrane helix</keyword>
<organism evidence="2 3">
    <name type="scientific">Campylobacter blaseri</name>
    <dbReference type="NCBI Taxonomy" id="2042961"/>
    <lineage>
        <taxon>Bacteria</taxon>
        <taxon>Pseudomonadati</taxon>
        <taxon>Campylobacterota</taxon>
        <taxon>Epsilonproteobacteria</taxon>
        <taxon>Campylobacterales</taxon>
        <taxon>Campylobacteraceae</taxon>
        <taxon>Campylobacter</taxon>
    </lineage>
</organism>
<dbReference type="PROSITE" id="PS51257">
    <property type="entry name" value="PROKAR_LIPOPROTEIN"/>
    <property type="match status" value="1"/>
</dbReference>
<gene>
    <name evidence="2" type="ORF">CQ405_08120</name>
</gene>
<keyword evidence="3" id="KW-1185">Reference proteome</keyword>
<dbReference type="AlphaFoldDB" id="A0A2P8QZ42"/>
<evidence type="ECO:0000256" key="1">
    <source>
        <dbReference type="SAM" id="Phobius"/>
    </source>
</evidence>
<dbReference type="Proteomes" id="UP000240535">
    <property type="component" value="Unassembled WGS sequence"/>
</dbReference>
<reference evidence="3" key="1">
    <citation type="submission" date="2017-10" db="EMBL/GenBank/DDBJ databases">
        <title>Campylobacter species from seals.</title>
        <authorList>
            <person name="Gilbert M.J."/>
            <person name="Zomer A.L."/>
            <person name="Timmerman A.J."/>
            <person name="Duim B."/>
            <person name="Wagenaar J.A."/>
        </authorList>
    </citation>
    <scope>NUCLEOTIDE SEQUENCE [LARGE SCALE GENOMIC DNA]</scope>
    <source>
        <strain evidence="3">17S00004-5</strain>
    </source>
</reference>
<evidence type="ECO:0000313" key="3">
    <source>
        <dbReference type="Proteomes" id="UP000240535"/>
    </source>
</evidence>
<evidence type="ECO:0000313" key="2">
    <source>
        <dbReference type="EMBL" id="PSM51520.1"/>
    </source>
</evidence>
<keyword evidence="1" id="KW-0812">Transmembrane</keyword>
<protein>
    <submittedName>
        <fullName evidence="2">Uncharacterized protein</fullName>
    </submittedName>
</protein>
<accession>A0A2P8QZ42</accession>
<name>A0A2P8QZ42_9BACT</name>
<sequence length="63" mass="7535">MILFLKNIYSKKKYDLTICVILMVISCFFIFLNINAGFIRSNLPPYILFFLFFYAFLDALKHK</sequence>
<dbReference type="EMBL" id="PDHH01000007">
    <property type="protein sequence ID" value="PSM51520.1"/>
    <property type="molecule type" value="Genomic_DNA"/>
</dbReference>